<evidence type="ECO:0000259" key="14">
    <source>
        <dbReference type="PROSITE" id="PS51480"/>
    </source>
</evidence>
<dbReference type="InterPro" id="IPR012734">
    <property type="entry name" value="DhaK_ATP"/>
</dbReference>
<comment type="pathway">
    <text evidence="2">Polyol metabolism; glycerol fermentation; glycerone phosphate from glycerol (oxidative route): step 2/2.</text>
</comment>
<feature type="domain" description="DhaL" evidence="14">
    <location>
        <begin position="392"/>
        <end position="593"/>
    </location>
</feature>
<evidence type="ECO:0000313" key="16">
    <source>
        <dbReference type="EMBL" id="CAE6418003.1"/>
    </source>
</evidence>
<keyword evidence="6" id="KW-0418">Kinase</keyword>
<reference evidence="16" key="1">
    <citation type="submission" date="2021-01" db="EMBL/GenBank/DDBJ databases">
        <authorList>
            <person name="Kaushik A."/>
        </authorList>
    </citation>
    <scope>NUCLEOTIDE SEQUENCE</scope>
    <source>
        <strain evidence="16">AG1-1C</strain>
    </source>
</reference>
<evidence type="ECO:0000256" key="12">
    <source>
        <dbReference type="PIRSR" id="PIRSR612734-2"/>
    </source>
</evidence>
<evidence type="ECO:0000256" key="4">
    <source>
        <dbReference type="ARBA" id="ARBA00022679"/>
    </source>
</evidence>
<dbReference type="GO" id="GO:0019588">
    <property type="term" value="P:anaerobic glycerol catabolic process"/>
    <property type="evidence" value="ECO:0007669"/>
    <property type="project" value="UniProtKB-UniPathway"/>
</dbReference>
<dbReference type="EMBL" id="CAJMWS010000319">
    <property type="protein sequence ID" value="CAE6418003.1"/>
    <property type="molecule type" value="Genomic_DNA"/>
</dbReference>
<dbReference type="SUPFAM" id="SSF82549">
    <property type="entry name" value="DAK1/DegV-like"/>
    <property type="match status" value="1"/>
</dbReference>
<feature type="region of interest" description="Disordered" evidence="13">
    <location>
        <begin position="357"/>
        <end position="391"/>
    </location>
</feature>
<dbReference type="FunFam" id="3.40.50.10440:FF:000001">
    <property type="entry name" value="Dihydroxyacetone kinase, DhaK subunit"/>
    <property type="match status" value="1"/>
</dbReference>
<feature type="domain" description="DhaK" evidence="15">
    <location>
        <begin position="11"/>
        <end position="358"/>
    </location>
</feature>
<dbReference type="GO" id="GO:0005524">
    <property type="term" value="F:ATP binding"/>
    <property type="evidence" value="ECO:0007669"/>
    <property type="project" value="UniProtKB-KW"/>
</dbReference>
<sequence>MATLHKHIISSPNSLVVDALVGVSTTNPRATVDRQHKVLHLAEPDRSRVAIISGGGAGHEPAHSGFVGEGMLTAAVCGDVFASPNANQVKRALQLVENDKGTLMVVKSYTGDILNFGLAREQYCAANPSKINSLKFVVVGDDVSVGKKQGEIVGRRGLAGTVLVYKIAGALAQQGASLDEVHEIAQFVTNRLGTIAVGLEHCHVPGTDPGNSHLKADEIEVGMGIHNESGHSRIRPIPTLPELVDKLLGYLFATPESDPDRSFLPWPKKGVAGDCVLLVNNLGGLSALELSSAAKTIAEKIGASGVNIERMLVGTYMTSLNMPGFSITLLLLPEPNEGNISKDQILKLLDAPAKTPAWTWTSGRPPQTSPSTSSAQVAADASPHKGSAPASYQFSDSVRRACQSLIRAEPEITQMDQIVGDGDCGTTLKAGAEAVLDALNKPEFASYGAGGSISQIGQIVGDAMGGTSGALYSIYLSALAQGLQGLTSSNSGEPTRGQYANAAAFALERLYTYTRARPPSRTLVDPLAAFVESLRDPDMHLEQAFEAAQRAAEETKNLPARAGRAAYVNAEAVKGTCDPGAWGIRCLLEGLLKGSPK</sequence>
<feature type="active site" description="Tele-hemiaminal-histidine intermediate" evidence="11">
    <location>
        <position position="226"/>
    </location>
</feature>
<keyword evidence="8" id="KW-0067">ATP-binding</keyword>
<evidence type="ECO:0000256" key="1">
    <source>
        <dbReference type="ARBA" id="ARBA00003264"/>
    </source>
</evidence>
<evidence type="ECO:0000256" key="13">
    <source>
        <dbReference type="SAM" id="MobiDB-lite"/>
    </source>
</evidence>
<name>A0A8H3AA40_9AGAM</name>
<dbReference type="UniPathway" id="UPA00617">
    <property type="reaction ID" value="UER00669"/>
</dbReference>
<keyword evidence="4" id="KW-0808">Transferase</keyword>
<dbReference type="Pfam" id="PF02734">
    <property type="entry name" value="Dak2"/>
    <property type="match status" value="1"/>
</dbReference>
<dbReference type="AlphaFoldDB" id="A0A8H3AA40"/>
<dbReference type="NCBIfam" id="TIGR02361">
    <property type="entry name" value="dak_ATP"/>
    <property type="match status" value="1"/>
</dbReference>
<dbReference type="Gene3D" id="1.25.40.340">
    <property type="match status" value="1"/>
</dbReference>
<dbReference type="PANTHER" id="PTHR28629:SF14">
    <property type="entry name" value="DIHYDROXYACETONE KINASE 1"/>
    <property type="match status" value="1"/>
</dbReference>
<comment type="function">
    <text evidence="1">Catalyzes both the phosphorylation of dihydroxyacetone and of glyceraldehyde.</text>
</comment>
<feature type="compositionally biased region" description="Low complexity" evidence="13">
    <location>
        <begin position="361"/>
        <end position="374"/>
    </location>
</feature>
<evidence type="ECO:0000256" key="8">
    <source>
        <dbReference type="ARBA" id="ARBA00022840"/>
    </source>
</evidence>
<dbReference type="PANTHER" id="PTHR28629">
    <property type="entry name" value="TRIOKINASE/FMN CYCLASE"/>
    <property type="match status" value="1"/>
</dbReference>
<feature type="binding site" evidence="12">
    <location>
        <begin position="56"/>
        <end position="59"/>
    </location>
    <ligand>
        <name>substrate</name>
    </ligand>
</feature>
<dbReference type="GO" id="GO:0050354">
    <property type="term" value="F:triokinase activity"/>
    <property type="evidence" value="ECO:0007669"/>
    <property type="project" value="UniProtKB-EC"/>
</dbReference>
<dbReference type="InterPro" id="IPR050861">
    <property type="entry name" value="Dihydroxyacetone_Kinase"/>
</dbReference>
<keyword evidence="7" id="KW-0319">Glycerol metabolism</keyword>
<gene>
    <name evidence="16" type="ORF">RDB_LOCUS80835</name>
</gene>
<dbReference type="PROSITE" id="PS51480">
    <property type="entry name" value="DHAL"/>
    <property type="match status" value="1"/>
</dbReference>
<dbReference type="FunFam" id="3.30.1180.20:FF:000001">
    <property type="entry name" value="Dihydroxyacetone kinase 1"/>
    <property type="match status" value="1"/>
</dbReference>
<evidence type="ECO:0008006" key="18">
    <source>
        <dbReference type="Google" id="ProtNLM"/>
    </source>
</evidence>
<dbReference type="SMART" id="SM01120">
    <property type="entry name" value="Dak2"/>
    <property type="match status" value="1"/>
</dbReference>
<evidence type="ECO:0000256" key="2">
    <source>
        <dbReference type="ARBA" id="ARBA00004778"/>
    </source>
</evidence>
<dbReference type="PROSITE" id="PS51481">
    <property type="entry name" value="DHAK"/>
    <property type="match status" value="1"/>
</dbReference>
<dbReference type="Proteomes" id="UP000663846">
    <property type="component" value="Unassembled WGS sequence"/>
</dbReference>
<evidence type="ECO:0000313" key="17">
    <source>
        <dbReference type="Proteomes" id="UP000663846"/>
    </source>
</evidence>
<evidence type="ECO:0000256" key="11">
    <source>
        <dbReference type="PIRSR" id="PIRSR612734-1"/>
    </source>
</evidence>
<protein>
    <recommendedName>
        <fullName evidence="18">Dihydroxyacetone kinase</fullName>
    </recommendedName>
</protein>
<dbReference type="InterPro" id="IPR004006">
    <property type="entry name" value="DhaK_dom"/>
</dbReference>
<evidence type="ECO:0000256" key="3">
    <source>
        <dbReference type="ARBA" id="ARBA00008757"/>
    </source>
</evidence>
<feature type="binding site" evidence="12">
    <location>
        <position position="112"/>
    </location>
    <ligand>
        <name>substrate</name>
    </ligand>
</feature>
<dbReference type="Gene3D" id="3.30.1180.20">
    <property type="entry name" value="Dihydroxyacetone kinase, domain 2"/>
    <property type="match status" value="1"/>
</dbReference>
<evidence type="ECO:0000256" key="10">
    <source>
        <dbReference type="ARBA" id="ARBA00048898"/>
    </source>
</evidence>
<organism evidence="16 17">
    <name type="scientific">Rhizoctonia solani</name>
    <dbReference type="NCBI Taxonomy" id="456999"/>
    <lineage>
        <taxon>Eukaryota</taxon>
        <taxon>Fungi</taxon>
        <taxon>Dikarya</taxon>
        <taxon>Basidiomycota</taxon>
        <taxon>Agaricomycotina</taxon>
        <taxon>Agaricomycetes</taxon>
        <taxon>Cantharellales</taxon>
        <taxon>Ceratobasidiaceae</taxon>
        <taxon>Rhizoctonia</taxon>
    </lineage>
</organism>
<dbReference type="GO" id="GO:0005829">
    <property type="term" value="C:cytosol"/>
    <property type="evidence" value="ECO:0007669"/>
    <property type="project" value="TreeGrafter"/>
</dbReference>
<dbReference type="Gene3D" id="3.40.50.10440">
    <property type="entry name" value="Dihydroxyacetone kinase, domain 1"/>
    <property type="match status" value="1"/>
</dbReference>
<evidence type="ECO:0000256" key="7">
    <source>
        <dbReference type="ARBA" id="ARBA00022798"/>
    </source>
</evidence>
<comment type="catalytic activity">
    <reaction evidence="9">
        <text>D-glyceraldehyde + ATP = D-glyceraldehyde 3-phosphate + ADP + H(+)</text>
        <dbReference type="Rhea" id="RHEA:13941"/>
        <dbReference type="ChEBI" id="CHEBI:15378"/>
        <dbReference type="ChEBI" id="CHEBI:17378"/>
        <dbReference type="ChEBI" id="CHEBI:30616"/>
        <dbReference type="ChEBI" id="CHEBI:59776"/>
        <dbReference type="ChEBI" id="CHEBI:456216"/>
        <dbReference type="EC" id="2.7.1.28"/>
    </reaction>
</comment>
<evidence type="ECO:0000256" key="6">
    <source>
        <dbReference type="ARBA" id="ARBA00022777"/>
    </source>
</evidence>
<dbReference type="InterPro" id="IPR004007">
    <property type="entry name" value="DhaL_dom"/>
</dbReference>
<proteinExistence type="inferred from homology"/>
<evidence type="ECO:0000256" key="9">
    <source>
        <dbReference type="ARBA" id="ARBA00047974"/>
    </source>
</evidence>
<accession>A0A8H3AA40</accession>
<dbReference type="GO" id="GO:0004371">
    <property type="term" value="F:glycerone kinase activity"/>
    <property type="evidence" value="ECO:0007669"/>
    <property type="project" value="UniProtKB-EC"/>
</dbReference>
<dbReference type="FunFam" id="1.25.40.340:FF:000001">
    <property type="entry name" value="Dihydroxyacetone kinase 1"/>
    <property type="match status" value="1"/>
</dbReference>
<comment type="catalytic activity">
    <reaction evidence="10">
        <text>dihydroxyacetone + ATP = dihydroxyacetone phosphate + ADP + H(+)</text>
        <dbReference type="Rhea" id="RHEA:15773"/>
        <dbReference type="ChEBI" id="CHEBI:15378"/>
        <dbReference type="ChEBI" id="CHEBI:16016"/>
        <dbReference type="ChEBI" id="CHEBI:30616"/>
        <dbReference type="ChEBI" id="CHEBI:57642"/>
        <dbReference type="ChEBI" id="CHEBI:456216"/>
        <dbReference type="EC" id="2.7.1.29"/>
    </reaction>
</comment>
<comment type="caution">
    <text evidence="16">The sequence shown here is derived from an EMBL/GenBank/DDBJ whole genome shotgun (WGS) entry which is preliminary data.</text>
</comment>
<evidence type="ECO:0000259" key="15">
    <source>
        <dbReference type="PROSITE" id="PS51481"/>
    </source>
</evidence>
<comment type="similarity">
    <text evidence="3">Belongs to the dihydroxyacetone kinase (DAK) family.</text>
</comment>
<dbReference type="Pfam" id="PF02733">
    <property type="entry name" value="Dak1"/>
    <property type="match status" value="1"/>
</dbReference>
<keyword evidence="5" id="KW-0547">Nucleotide-binding</keyword>
<dbReference type="InterPro" id="IPR036117">
    <property type="entry name" value="DhaL_dom_sf"/>
</dbReference>
<feature type="binding site" evidence="12">
    <location>
        <position position="107"/>
    </location>
    <ligand>
        <name>substrate</name>
    </ligand>
</feature>
<evidence type="ECO:0000256" key="5">
    <source>
        <dbReference type="ARBA" id="ARBA00022741"/>
    </source>
</evidence>
<dbReference type="SUPFAM" id="SSF101473">
    <property type="entry name" value="DhaL-like"/>
    <property type="match status" value="1"/>
</dbReference>